<dbReference type="RefSeq" id="WP_015194001.1">
    <property type="nucleotide sequence ID" value="NC_019748.1"/>
</dbReference>
<dbReference type="InterPro" id="IPR002716">
    <property type="entry name" value="PIN_dom"/>
</dbReference>
<sequence length="128" mass="14718">MKLLLDTHCWLWWLNEPQKLTSSMQQAICDSENELFLSVASIWEIAIKVAIGKLTIPQPLSQLVTEQLPLDGINTLDIRMIHVLKIEELPLHHQDPFDRILIAQAICENLTIMTCDRKFVAYPVSLKK</sequence>
<evidence type="ECO:0000313" key="3">
    <source>
        <dbReference type="Proteomes" id="UP000010473"/>
    </source>
</evidence>
<dbReference type="AlphaFoldDB" id="K9XUW6"/>
<dbReference type="Pfam" id="PF01850">
    <property type="entry name" value="PIN"/>
    <property type="match status" value="1"/>
</dbReference>
<dbReference type="PANTHER" id="PTHR36173">
    <property type="entry name" value="RIBONUCLEASE VAPC16-RELATED"/>
    <property type="match status" value="1"/>
</dbReference>
<dbReference type="InterPro" id="IPR029060">
    <property type="entry name" value="PIN-like_dom_sf"/>
</dbReference>
<dbReference type="PANTHER" id="PTHR36173:SF2">
    <property type="entry name" value="RIBONUCLEASE VAPC16"/>
    <property type="match status" value="1"/>
</dbReference>
<dbReference type="InterPro" id="IPR041705">
    <property type="entry name" value="PIN_Sll0205"/>
</dbReference>
<evidence type="ECO:0000259" key="1">
    <source>
        <dbReference type="Pfam" id="PF01850"/>
    </source>
</evidence>
<feature type="domain" description="PIN" evidence="1">
    <location>
        <begin position="4"/>
        <end position="122"/>
    </location>
</feature>
<organism evidence="2 3">
    <name type="scientific">Stanieria cyanosphaera (strain ATCC 29371 / PCC 7437)</name>
    <dbReference type="NCBI Taxonomy" id="111780"/>
    <lineage>
        <taxon>Bacteria</taxon>
        <taxon>Bacillati</taxon>
        <taxon>Cyanobacteriota</taxon>
        <taxon>Cyanophyceae</taxon>
        <taxon>Pleurocapsales</taxon>
        <taxon>Dermocarpellaceae</taxon>
        <taxon>Stanieria</taxon>
    </lineage>
</organism>
<dbReference type="CDD" id="cd09872">
    <property type="entry name" value="PIN_Sll0205-like"/>
    <property type="match status" value="1"/>
</dbReference>
<dbReference type="SUPFAM" id="SSF88723">
    <property type="entry name" value="PIN domain-like"/>
    <property type="match status" value="1"/>
</dbReference>
<gene>
    <name evidence="2" type="ordered locus">Sta7437_2812</name>
</gene>
<dbReference type="Gene3D" id="3.40.50.1010">
    <property type="entry name" value="5'-nuclease"/>
    <property type="match status" value="1"/>
</dbReference>
<dbReference type="KEGG" id="scs:Sta7437_2812"/>
<proteinExistence type="predicted"/>
<reference evidence="3" key="1">
    <citation type="journal article" date="2013" name="Proc. Natl. Acad. Sci. U.S.A.">
        <title>Improving the coverage of the cyanobacterial phylum using diversity-driven genome sequencing.</title>
        <authorList>
            <person name="Shih P.M."/>
            <person name="Wu D."/>
            <person name="Latifi A."/>
            <person name="Axen S.D."/>
            <person name="Fewer D.P."/>
            <person name="Talla E."/>
            <person name="Calteau A."/>
            <person name="Cai F."/>
            <person name="Tandeau de Marsac N."/>
            <person name="Rippka R."/>
            <person name="Herdman M."/>
            <person name="Sivonen K."/>
            <person name="Coursin T."/>
            <person name="Laurent T."/>
            <person name="Goodwin L."/>
            <person name="Nolan M."/>
            <person name="Davenport K.W."/>
            <person name="Han C.S."/>
            <person name="Rubin E.M."/>
            <person name="Eisen J.A."/>
            <person name="Woyke T."/>
            <person name="Gugger M."/>
            <person name="Kerfeld C.A."/>
        </authorList>
    </citation>
    <scope>NUCLEOTIDE SEQUENCE [LARGE SCALE GENOMIC DNA]</scope>
    <source>
        <strain evidence="3">ATCC 29371 / PCC 7437</strain>
    </source>
</reference>
<dbReference type="PATRIC" id="fig|111780.3.peg.2927"/>
<dbReference type="EMBL" id="CP003653">
    <property type="protein sequence ID" value="AFZ36333.1"/>
    <property type="molecule type" value="Genomic_DNA"/>
</dbReference>
<accession>K9XUW6</accession>
<dbReference type="HOGENOM" id="CLU_129890_0_1_3"/>
<keyword evidence="3" id="KW-1185">Reference proteome</keyword>
<dbReference type="STRING" id="111780.Sta7437_2812"/>
<name>K9XUW6_STAC7</name>
<evidence type="ECO:0000313" key="2">
    <source>
        <dbReference type="EMBL" id="AFZ36333.1"/>
    </source>
</evidence>
<dbReference type="Proteomes" id="UP000010473">
    <property type="component" value="Chromosome"/>
</dbReference>
<dbReference type="OrthoDB" id="9798990at2"/>
<dbReference type="eggNOG" id="COG3744">
    <property type="taxonomic scope" value="Bacteria"/>
</dbReference>
<dbReference type="InterPro" id="IPR052919">
    <property type="entry name" value="TA_system_RNase"/>
</dbReference>
<protein>
    <submittedName>
        <fullName evidence="2">PilT protein domain protein</fullName>
    </submittedName>
</protein>